<dbReference type="Proteomes" id="UP000075243">
    <property type="component" value="Unassembled WGS sequence"/>
</dbReference>
<evidence type="ECO:0000313" key="2">
    <source>
        <dbReference type="Proteomes" id="UP000075243"/>
    </source>
</evidence>
<evidence type="ECO:0000313" key="1">
    <source>
        <dbReference type="EMBL" id="KYP78187.1"/>
    </source>
</evidence>
<dbReference type="EMBL" id="AGCT01044713">
    <property type="protein sequence ID" value="KYP78187.1"/>
    <property type="molecule type" value="Genomic_DNA"/>
</dbReference>
<dbReference type="OrthoDB" id="1045822at2759"/>
<name>A0A151UFV5_CAJCA</name>
<reference evidence="1" key="1">
    <citation type="journal article" date="2012" name="Nat. Biotechnol.">
        <title>Draft genome sequence of pigeonpea (Cajanus cajan), an orphan legume crop of resource-poor farmers.</title>
        <authorList>
            <person name="Varshney R.K."/>
            <person name="Chen W."/>
            <person name="Li Y."/>
            <person name="Bharti A.K."/>
            <person name="Saxena R.K."/>
            <person name="Schlueter J.A."/>
            <person name="Donoghue M.T."/>
            <person name="Azam S."/>
            <person name="Fan G."/>
            <person name="Whaley A.M."/>
            <person name="Farmer A.D."/>
            <person name="Sheridan J."/>
            <person name="Iwata A."/>
            <person name="Tuteja R."/>
            <person name="Penmetsa R.V."/>
            <person name="Wu W."/>
            <person name="Upadhyaya H.D."/>
            <person name="Yang S.P."/>
            <person name="Shah T."/>
            <person name="Saxena K.B."/>
            <person name="Michael T."/>
            <person name="McCombie W.R."/>
            <person name="Yang B."/>
            <person name="Zhang G."/>
            <person name="Yang H."/>
            <person name="Wang J."/>
            <person name="Spillane C."/>
            <person name="Cook D.R."/>
            <person name="May G.D."/>
            <person name="Xu X."/>
            <person name="Jackson S.A."/>
        </authorList>
    </citation>
    <scope>NUCLEOTIDE SEQUENCE [LARGE SCALE GENOMIC DNA]</scope>
</reference>
<dbReference type="Pfam" id="PF04749">
    <property type="entry name" value="PLAC8"/>
    <property type="match status" value="1"/>
</dbReference>
<comment type="caution">
    <text evidence="1">The sequence shown here is derived from an EMBL/GenBank/DDBJ whole genome shotgun (WGS) entry which is preliminary data.</text>
</comment>
<sequence>MASNPEAYKPYGKQPTKGQWTTGLYDCWDDPSHCCFTCCCPCITFGQIAEIVDEGTISKNAACCIYIFTHEGMKWLYGATYRSKLRRLFSLPQEPYSDSFVHCCCCICSLTQEYKELKNRGIDPSIGWEGNVEKWKREGVDPPIVPTMSR</sequence>
<organism evidence="1 2">
    <name type="scientific">Cajanus cajan</name>
    <name type="common">Pigeon pea</name>
    <name type="synonym">Cajanus indicus</name>
    <dbReference type="NCBI Taxonomy" id="3821"/>
    <lineage>
        <taxon>Eukaryota</taxon>
        <taxon>Viridiplantae</taxon>
        <taxon>Streptophyta</taxon>
        <taxon>Embryophyta</taxon>
        <taxon>Tracheophyta</taxon>
        <taxon>Spermatophyta</taxon>
        <taxon>Magnoliopsida</taxon>
        <taxon>eudicotyledons</taxon>
        <taxon>Gunneridae</taxon>
        <taxon>Pentapetalae</taxon>
        <taxon>rosids</taxon>
        <taxon>fabids</taxon>
        <taxon>Fabales</taxon>
        <taxon>Fabaceae</taxon>
        <taxon>Papilionoideae</taxon>
        <taxon>50 kb inversion clade</taxon>
        <taxon>NPAAA clade</taxon>
        <taxon>indigoferoid/millettioid clade</taxon>
        <taxon>Phaseoleae</taxon>
        <taxon>Cajanus</taxon>
    </lineage>
</organism>
<gene>
    <name evidence="1" type="ORF">KK1_046604</name>
</gene>
<dbReference type="InterPro" id="IPR006461">
    <property type="entry name" value="PLAC_motif_containing"/>
</dbReference>
<dbReference type="NCBIfam" id="TIGR01571">
    <property type="entry name" value="A_thal_Cys_rich"/>
    <property type="match status" value="1"/>
</dbReference>
<dbReference type="STRING" id="3821.A0A151UFV5"/>
<dbReference type="OMA" id="DCWDDPS"/>
<dbReference type="PANTHER" id="PTHR15907">
    <property type="entry name" value="DUF614 FAMILY PROTEIN-RELATED"/>
    <property type="match status" value="1"/>
</dbReference>
<proteinExistence type="predicted"/>
<dbReference type="Gramene" id="C.cajan_45564.t">
    <property type="protein sequence ID" value="C.cajan_45564.t"/>
    <property type="gene ID" value="C.cajan_45564"/>
</dbReference>
<keyword evidence="2" id="KW-1185">Reference proteome</keyword>
<protein>
    <submittedName>
        <fullName evidence="1">Uncharacterized protein At1g14870 family</fullName>
    </submittedName>
</protein>
<accession>A0A151UFV5</accession>
<dbReference type="AlphaFoldDB" id="A0A151UFV5"/>